<reference evidence="1" key="1">
    <citation type="submission" date="2022-12" db="EMBL/GenBank/DDBJ databases">
        <authorList>
            <person name="Petersen C."/>
        </authorList>
    </citation>
    <scope>NUCLEOTIDE SEQUENCE</scope>
    <source>
        <strain evidence="1">IBT 15544</strain>
    </source>
</reference>
<sequence>MNSKPTMNRGNGALDISLAAPQGWSYIAGDTVIGMVSRHAPIITSEATVKLALKGRVKIQVPKGFGASHDRPGPVYKELLIPKCHTLFQGPLHIPDISDSVYWPFEVGISPFSQDSAFQVNGDSLPSWDDICSSRLPGTFYSVGSHPSSSLSACWVEYYLEAEMRYVQKGEQKVHTSTCPIQVRHTPETIFSGFGKQRRTLNRSIRGQHLLPAHQEDRSFGRRTREFFIHPSNHAPELHYKVEVYAPATVQLGNPSNIPYKLKFEILPQTSTALRDVELKVLFNSAKFILRSETKVTTGTALHSLSSIHGSRTDLGIEQAFKQLDAFPLMIPLTERSQTLNIGKMLQLTLHTTGLKAGEKELSATGLITPNFTTHTLRYLNTLQAEFSVTVAGNTTWLYASTPLTIIAEM</sequence>
<organism evidence="1 2">
    <name type="scientific">Penicillium cinerascens</name>
    <dbReference type="NCBI Taxonomy" id="70096"/>
    <lineage>
        <taxon>Eukaryota</taxon>
        <taxon>Fungi</taxon>
        <taxon>Dikarya</taxon>
        <taxon>Ascomycota</taxon>
        <taxon>Pezizomycotina</taxon>
        <taxon>Eurotiomycetes</taxon>
        <taxon>Eurotiomycetidae</taxon>
        <taxon>Eurotiales</taxon>
        <taxon>Aspergillaceae</taxon>
        <taxon>Penicillium</taxon>
    </lineage>
</organism>
<dbReference type="RefSeq" id="XP_058310656.1">
    <property type="nucleotide sequence ID" value="XM_058451194.1"/>
</dbReference>
<dbReference type="AlphaFoldDB" id="A0A9W9N3G0"/>
<name>A0A9W9N3G0_9EURO</name>
<protein>
    <recommendedName>
        <fullName evidence="3">Arrestin-like N-terminal domain-containing protein</fullName>
    </recommendedName>
</protein>
<dbReference type="EMBL" id="JAPQKR010000008">
    <property type="protein sequence ID" value="KAJ5212486.1"/>
    <property type="molecule type" value="Genomic_DNA"/>
</dbReference>
<evidence type="ECO:0008006" key="3">
    <source>
        <dbReference type="Google" id="ProtNLM"/>
    </source>
</evidence>
<reference evidence="1" key="2">
    <citation type="journal article" date="2023" name="IMA Fungus">
        <title>Comparative genomic study of the Penicillium genus elucidates a diverse pangenome and 15 lateral gene transfer events.</title>
        <authorList>
            <person name="Petersen C."/>
            <person name="Sorensen T."/>
            <person name="Nielsen M.R."/>
            <person name="Sondergaard T.E."/>
            <person name="Sorensen J.L."/>
            <person name="Fitzpatrick D.A."/>
            <person name="Frisvad J.C."/>
            <person name="Nielsen K.L."/>
        </authorList>
    </citation>
    <scope>NUCLEOTIDE SEQUENCE</scope>
    <source>
        <strain evidence="1">IBT 15544</strain>
    </source>
</reference>
<gene>
    <name evidence="1" type="ORF">N7498_004132</name>
</gene>
<evidence type="ECO:0000313" key="2">
    <source>
        <dbReference type="Proteomes" id="UP001150904"/>
    </source>
</evidence>
<evidence type="ECO:0000313" key="1">
    <source>
        <dbReference type="EMBL" id="KAJ5212486.1"/>
    </source>
</evidence>
<dbReference type="OrthoDB" id="2333384at2759"/>
<dbReference type="Proteomes" id="UP001150904">
    <property type="component" value="Unassembled WGS sequence"/>
</dbReference>
<comment type="caution">
    <text evidence="1">The sequence shown here is derived from an EMBL/GenBank/DDBJ whole genome shotgun (WGS) entry which is preliminary data.</text>
</comment>
<proteinExistence type="predicted"/>
<accession>A0A9W9N3G0</accession>
<keyword evidence="2" id="KW-1185">Reference proteome</keyword>
<dbReference type="GeneID" id="83178495"/>